<reference evidence="2 3" key="1">
    <citation type="submission" date="2022-11" db="UniProtKB">
        <authorList>
            <consortium name="WormBaseParasite"/>
        </authorList>
    </citation>
    <scope>IDENTIFICATION</scope>
</reference>
<accession>A0A914KV84</accession>
<organism evidence="1 2">
    <name type="scientific">Meloidogyne incognita</name>
    <name type="common">Southern root-knot nematode worm</name>
    <name type="synonym">Oxyuris incognita</name>
    <dbReference type="NCBI Taxonomy" id="6306"/>
    <lineage>
        <taxon>Eukaryota</taxon>
        <taxon>Metazoa</taxon>
        <taxon>Ecdysozoa</taxon>
        <taxon>Nematoda</taxon>
        <taxon>Chromadorea</taxon>
        <taxon>Rhabditida</taxon>
        <taxon>Tylenchina</taxon>
        <taxon>Tylenchomorpha</taxon>
        <taxon>Tylenchoidea</taxon>
        <taxon>Meloidogynidae</taxon>
        <taxon>Meloidogyninae</taxon>
        <taxon>Meloidogyne</taxon>
        <taxon>Meloidogyne incognita group</taxon>
    </lineage>
</organism>
<evidence type="ECO:0000313" key="1">
    <source>
        <dbReference type="Proteomes" id="UP000887563"/>
    </source>
</evidence>
<dbReference type="WBParaSite" id="Minc3s00127g05437">
    <property type="protein sequence ID" value="Minc3s00127g05437"/>
    <property type="gene ID" value="Minc3s00127g05437"/>
</dbReference>
<name>A0A914KV84_MELIC</name>
<dbReference type="WBParaSite" id="Minc3s04091g35455">
    <property type="protein sequence ID" value="Minc3s04091g35455"/>
    <property type="gene ID" value="Minc3s04091g35455"/>
</dbReference>
<evidence type="ECO:0000313" key="3">
    <source>
        <dbReference type="WBParaSite" id="Minc3s00630g15344"/>
    </source>
</evidence>
<dbReference type="Proteomes" id="UP000887563">
    <property type="component" value="Unplaced"/>
</dbReference>
<sequence length="89" mass="10010">MLVKLTAFFSSTNLATWTSNSLRLPSSFARLSSNSLILTCRLSNSSCSLPILRSGRTFPYNLNQSQLRSVHLTNQDRMLRCKISKPARC</sequence>
<evidence type="ECO:0000313" key="2">
    <source>
        <dbReference type="WBParaSite" id="Minc3s00127g05437"/>
    </source>
</evidence>
<dbReference type="AlphaFoldDB" id="A0A914KV84"/>
<keyword evidence="1" id="KW-1185">Reference proteome</keyword>
<protein>
    <submittedName>
        <fullName evidence="2 3">Candidate secreted effector</fullName>
    </submittedName>
</protein>
<proteinExistence type="predicted"/>
<dbReference type="WBParaSite" id="Minc3s00630g15344">
    <property type="protein sequence ID" value="Minc3s00630g15344"/>
    <property type="gene ID" value="Minc3s00630g15344"/>
</dbReference>